<dbReference type="NCBIfam" id="TIGR00756">
    <property type="entry name" value="PPR"/>
    <property type="match status" value="6"/>
</dbReference>
<dbReference type="Proteomes" id="UP000797356">
    <property type="component" value="Chromosome 4"/>
</dbReference>
<dbReference type="PROSITE" id="PS51375">
    <property type="entry name" value="PPR"/>
    <property type="match status" value="6"/>
</dbReference>
<dbReference type="GO" id="GO:0009451">
    <property type="term" value="P:RNA modification"/>
    <property type="evidence" value="ECO:0007669"/>
    <property type="project" value="InterPro"/>
</dbReference>
<feature type="repeat" description="TPR" evidence="2">
    <location>
        <begin position="184"/>
        <end position="217"/>
    </location>
</feature>
<reference evidence="4" key="2">
    <citation type="submission" date="2019-07" db="EMBL/GenBank/DDBJ databases">
        <authorList>
            <person name="Yang Y."/>
            <person name="Bocs S."/>
            <person name="Baudouin L."/>
        </authorList>
    </citation>
    <scope>NUCLEOTIDE SEQUENCE</scope>
    <source>
        <tissue evidence="4">Spear leaf of Hainan Tall coconut</tissue>
    </source>
</reference>
<proteinExistence type="predicted"/>
<accession>A0A8K0MZZ7</accession>
<evidence type="ECO:0000256" key="2">
    <source>
        <dbReference type="PROSITE-ProRule" id="PRU00339"/>
    </source>
</evidence>
<dbReference type="AlphaFoldDB" id="A0A8K0MZZ7"/>
<feature type="repeat" description="PPR" evidence="3">
    <location>
        <begin position="82"/>
        <end position="116"/>
    </location>
</feature>
<feature type="repeat" description="PPR" evidence="3">
    <location>
        <begin position="183"/>
        <end position="217"/>
    </location>
</feature>
<reference evidence="4" key="1">
    <citation type="journal article" date="2017" name="Gigascience">
        <title>The genome draft of coconut (Cocos nucifera).</title>
        <authorList>
            <person name="Xiao Y."/>
            <person name="Xu P."/>
            <person name="Fan H."/>
            <person name="Baudouin L."/>
            <person name="Xia W."/>
            <person name="Bocs S."/>
            <person name="Xu J."/>
            <person name="Li Q."/>
            <person name="Guo A."/>
            <person name="Zhou L."/>
            <person name="Li J."/>
            <person name="Wu Y."/>
            <person name="Ma Z."/>
            <person name="Armero A."/>
            <person name="Issali A.E."/>
            <person name="Liu N."/>
            <person name="Peng M."/>
            <person name="Yang Y."/>
        </authorList>
    </citation>
    <scope>NUCLEOTIDE SEQUENCE</scope>
    <source>
        <tissue evidence="4">Spear leaf of Hainan Tall coconut</tissue>
    </source>
</reference>
<dbReference type="PANTHER" id="PTHR47926">
    <property type="entry name" value="PENTATRICOPEPTIDE REPEAT-CONTAINING PROTEIN"/>
    <property type="match status" value="1"/>
</dbReference>
<comment type="caution">
    <text evidence="4">The sequence shown here is derived from an EMBL/GenBank/DDBJ whole genome shotgun (WGS) entry which is preliminary data.</text>
</comment>
<gene>
    <name evidence="4" type="ORF">COCNU_04G003980</name>
</gene>
<feature type="repeat" description="PPR" evidence="3">
    <location>
        <begin position="152"/>
        <end position="182"/>
    </location>
</feature>
<dbReference type="FunFam" id="1.25.40.10:FF:000031">
    <property type="entry name" value="Pentatricopeptide repeat-containing protein mitochondrial"/>
    <property type="match status" value="1"/>
</dbReference>
<sequence length="455" mass="50659">MAAIPLPRQYPPPALLSTAPELKRRLLQGCRSFQELKHLHARLLRLGLDGDQYLLNLLLRSSFDSGQPAHALLLFRRTDHPNLYLWNTMVRGLVAADHMADAVHLYTDMRREGLSPNNFTFPFVLKACARLFDLDTGVKIHAYVLKAGFELDVFVKTSLLCLYAKCGRLDEAQRLFDEMPVRNVVSWTAIISGYMSEGRLEEALDMFRRSLEMDLKPDSFTLVRVLTACSQLGDLKTGEWIHQYIEDKGIEKNVFVATSLVDMYTKCGSVDKARAVFDGMVEKDVVSWSAMIGGYSTSGLPQEALELFVQMQAANMRPDCFTMVGVLSACARLGALELGQQVSCLMDMNDFLLNPVLGTALIDMYAKCGSTAQAWTVFKRMMEKDLIVWNAMITGLAMTSHGKVSFGLFAQIEKMGIQPDGNTFIGILCSCTHTGLVEDGRKLKGLCSFGQLGIF</sequence>
<dbReference type="FunFam" id="1.25.40.10:FF:000470">
    <property type="entry name" value="Pentatricopeptide repeat-containing protein At5g66520"/>
    <property type="match status" value="1"/>
</dbReference>
<dbReference type="EMBL" id="CM017875">
    <property type="protein sequence ID" value="KAG1338092.1"/>
    <property type="molecule type" value="Genomic_DNA"/>
</dbReference>
<organism evidence="4 5">
    <name type="scientific">Cocos nucifera</name>
    <name type="common">Coconut palm</name>
    <dbReference type="NCBI Taxonomy" id="13894"/>
    <lineage>
        <taxon>Eukaryota</taxon>
        <taxon>Viridiplantae</taxon>
        <taxon>Streptophyta</taxon>
        <taxon>Embryophyta</taxon>
        <taxon>Tracheophyta</taxon>
        <taxon>Spermatophyta</taxon>
        <taxon>Magnoliopsida</taxon>
        <taxon>Liliopsida</taxon>
        <taxon>Arecaceae</taxon>
        <taxon>Arecoideae</taxon>
        <taxon>Cocoseae</taxon>
        <taxon>Attaleinae</taxon>
        <taxon>Cocos</taxon>
    </lineage>
</organism>
<evidence type="ECO:0000313" key="4">
    <source>
        <dbReference type="EMBL" id="KAG1338092.1"/>
    </source>
</evidence>
<keyword evidence="1" id="KW-0677">Repeat</keyword>
<keyword evidence="5" id="KW-1185">Reference proteome</keyword>
<dbReference type="PROSITE" id="PS50005">
    <property type="entry name" value="TPR"/>
    <property type="match status" value="1"/>
</dbReference>
<dbReference type="OrthoDB" id="185373at2759"/>
<keyword evidence="2" id="KW-0802">TPR repeat</keyword>
<dbReference type="FunFam" id="1.25.40.10:FF:000344">
    <property type="entry name" value="Pentatricopeptide repeat-containing protein"/>
    <property type="match status" value="1"/>
</dbReference>
<dbReference type="Pfam" id="PF13041">
    <property type="entry name" value="PPR_2"/>
    <property type="match status" value="3"/>
</dbReference>
<dbReference type="InterPro" id="IPR002885">
    <property type="entry name" value="PPR_rpt"/>
</dbReference>
<feature type="repeat" description="PPR" evidence="3">
    <location>
        <begin position="253"/>
        <end position="283"/>
    </location>
</feature>
<dbReference type="Pfam" id="PF01535">
    <property type="entry name" value="PPR"/>
    <property type="match status" value="2"/>
</dbReference>
<dbReference type="SUPFAM" id="SSF48452">
    <property type="entry name" value="TPR-like"/>
    <property type="match status" value="2"/>
</dbReference>
<evidence type="ECO:0000313" key="5">
    <source>
        <dbReference type="Proteomes" id="UP000797356"/>
    </source>
</evidence>
<protein>
    <submittedName>
        <fullName evidence="4">Putative pentatricopeptide repeat-containing protein</fullName>
    </submittedName>
</protein>
<name>A0A8K0MZZ7_COCNU</name>
<feature type="repeat" description="PPR" evidence="3">
    <location>
        <begin position="354"/>
        <end position="388"/>
    </location>
</feature>
<dbReference type="InterPro" id="IPR019734">
    <property type="entry name" value="TPR_rpt"/>
</dbReference>
<dbReference type="PANTHER" id="PTHR47926:SF446">
    <property type="entry name" value="PENTACOTRIPEPTIDE-REPEAT REGION OF PRORP DOMAIN-CONTAINING PROTEIN"/>
    <property type="match status" value="1"/>
</dbReference>
<feature type="repeat" description="PPR" evidence="3">
    <location>
        <begin position="284"/>
        <end position="318"/>
    </location>
</feature>
<dbReference type="Gene3D" id="1.25.40.10">
    <property type="entry name" value="Tetratricopeptide repeat domain"/>
    <property type="match status" value="3"/>
</dbReference>
<evidence type="ECO:0000256" key="3">
    <source>
        <dbReference type="PROSITE-ProRule" id="PRU00708"/>
    </source>
</evidence>
<dbReference type="InterPro" id="IPR011990">
    <property type="entry name" value="TPR-like_helical_dom_sf"/>
</dbReference>
<dbReference type="GO" id="GO:0003723">
    <property type="term" value="F:RNA binding"/>
    <property type="evidence" value="ECO:0007669"/>
    <property type="project" value="InterPro"/>
</dbReference>
<dbReference type="Pfam" id="PF12854">
    <property type="entry name" value="PPR_1"/>
    <property type="match status" value="1"/>
</dbReference>
<evidence type="ECO:0000256" key="1">
    <source>
        <dbReference type="ARBA" id="ARBA00022737"/>
    </source>
</evidence>
<dbReference type="InterPro" id="IPR046960">
    <property type="entry name" value="PPR_At4g14850-like_plant"/>
</dbReference>